<protein>
    <recommendedName>
        <fullName evidence="6">Conjugal transfer protein TraK</fullName>
    </recommendedName>
</protein>
<organism evidence="4 5">
    <name type="scientific">Helicobacter pullorum</name>
    <dbReference type="NCBI Taxonomy" id="35818"/>
    <lineage>
        <taxon>Bacteria</taxon>
        <taxon>Pseudomonadati</taxon>
        <taxon>Campylobacterota</taxon>
        <taxon>Epsilonproteobacteria</taxon>
        <taxon>Campylobacterales</taxon>
        <taxon>Helicobacteraceae</taxon>
        <taxon>Helicobacter</taxon>
    </lineage>
</organism>
<evidence type="ECO:0000313" key="5">
    <source>
        <dbReference type="Proteomes" id="UP000037997"/>
    </source>
</evidence>
<comment type="caution">
    <text evidence="4">The sequence shown here is derived from an EMBL/GenBank/DDBJ whole genome shotgun (WGS) entry which is preliminary data.</text>
</comment>
<dbReference type="InterPro" id="IPR055397">
    <property type="entry name" value="TraK_C"/>
</dbReference>
<dbReference type="Pfam" id="PF23536">
    <property type="entry name" value="TraK_C"/>
    <property type="match status" value="1"/>
</dbReference>
<dbReference type="EMBL" id="JNOC01000042">
    <property type="protein sequence ID" value="KPH55493.1"/>
    <property type="molecule type" value="Genomic_DNA"/>
</dbReference>
<dbReference type="Pfam" id="PF06586">
    <property type="entry name" value="TraK_N"/>
    <property type="match status" value="1"/>
</dbReference>
<dbReference type="AlphaFoldDB" id="A0A0N1MNF7"/>
<proteinExistence type="predicted"/>
<keyword evidence="1" id="KW-0732">Signal</keyword>
<gene>
    <name evidence="4" type="ORF">HPU229334_08050</name>
</gene>
<evidence type="ECO:0000256" key="1">
    <source>
        <dbReference type="SAM" id="SignalP"/>
    </source>
</evidence>
<feature type="chain" id="PRO_5005878086" description="Conjugal transfer protein TraK" evidence="1">
    <location>
        <begin position="22"/>
        <end position="260"/>
    </location>
</feature>
<sequence length="260" mass="29415">MLKNKLLAFALFFSLSSLAFGATIIDNPSSQTINVNVSNKSVNRIVLPNKILDTSYSKEKGISVQISGNEAFIKYVPTKKEKVRQVGNRTEVVGKPEFLYNEAKGAEIFFITEGNTYAFALNPVDMEAETIIVNDFTSERKEILKYETENDYVATLSKITQQVLANNTPQGYKLKEKNKKLKDLKDISISYKNYYEGVLYSVHLLEVKNKTKEALILNPKEFISYAEDSPKSISIYYDNEVNHLLPLGYAKVVIITKVLK</sequence>
<evidence type="ECO:0000259" key="2">
    <source>
        <dbReference type="Pfam" id="PF06586"/>
    </source>
</evidence>
<evidence type="ECO:0000259" key="3">
    <source>
        <dbReference type="Pfam" id="PF23536"/>
    </source>
</evidence>
<dbReference type="RefSeq" id="WP_054198182.1">
    <property type="nucleotide sequence ID" value="NZ_JNOC01000042.1"/>
</dbReference>
<accession>A0A0N1MNF7</accession>
<reference evidence="4 5" key="1">
    <citation type="submission" date="2014-06" db="EMBL/GenBank/DDBJ databases">
        <title>Helicobacter pullorum isolates in fresh chicken meat - phenotypic and genotypic features.</title>
        <authorList>
            <person name="Borges V."/>
            <person name="Santos A."/>
            <person name="Correia C.B."/>
            <person name="Saraiva M."/>
            <person name="Menard A."/>
            <person name="Vieira L."/>
            <person name="Sampaio D.A."/>
            <person name="Gomes J.P."/>
            <person name="Oleastro M."/>
        </authorList>
    </citation>
    <scope>NUCLEOTIDE SEQUENCE [LARGE SCALE GENOMIC DNA]</scope>
    <source>
        <strain evidence="4 5">229334/12</strain>
    </source>
</reference>
<name>A0A0N1MNF7_9HELI</name>
<feature type="domain" description="TraK N-terminal" evidence="2">
    <location>
        <begin position="31"/>
        <end position="135"/>
    </location>
</feature>
<feature type="domain" description="TraK C-terminal" evidence="3">
    <location>
        <begin position="155"/>
        <end position="238"/>
    </location>
</feature>
<dbReference type="InterPro" id="IPR010563">
    <property type="entry name" value="TraK_N"/>
</dbReference>
<dbReference type="PATRIC" id="fig|35818.11.peg.1590"/>
<evidence type="ECO:0000313" key="4">
    <source>
        <dbReference type="EMBL" id="KPH55493.1"/>
    </source>
</evidence>
<feature type="signal peptide" evidence="1">
    <location>
        <begin position="1"/>
        <end position="21"/>
    </location>
</feature>
<evidence type="ECO:0008006" key="6">
    <source>
        <dbReference type="Google" id="ProtNLM"/>
    </source>
</evidence>
<dbReference type="Proteomes" id="UP000037997">
    <property type="component" value="Unassembled WGS sequence"/>
</dbReference>